<dbReference type="Proteomes" id="UP001597231">
    <property type="component" value="Unassembled WGS sequence"/>
</dbReference>
<proteinExistence type="predicted"/>
<dbReference type="PROSITE" id="PS51462">
    <property type="entry name" value="NUDIX"/>
    <property type="match status" value="1"/>
</dbReference>
<dbReference type="SUPFAM" id="SSF55811">
    <property type="entry name" value="Nudix"/>
    <property type="match status" value="1"/>
</dbReference>
<protein>
    <submittedName>
        <fullName evidence="2">NUDIX domain-containing protein</fullName>
    </submittedName>
</protein>
<name>A0ABW3U2S1_9BACL</name>
<reference evidence="3" key="1">
    <citation type="journal article" date="2019" name="Int. J. Syst. Evol. Microbiol.">
        <title>The Global Catalogue of Microorganisms (GCM) 10K type strain sequencing project: providing services to taxonomists for standard genome sequencing and annotation.</title>
        <authorList>
            <consortium name="The Broad Institute Genomics Platform"/>
            <consortium name="The Broad Institute Genome Sequencing Center for Infectious Disease"/>
            <person name="Wu L."/>
            <person name="Ma J."/>
        </authorList>
    </citation>
    <scope>NUCLEOTIDE SEQUENCE [LARGE SCALE GENOMIC DNA]</scope>
    <source>
        <strain evidence="3">CCUG 53915</strain>
    </source>
</reference>
<dbReference type="InterPro" id="IPR015797">
    <property type="entry name" value="NUDIX_hydrolase-like_dom_sf"/>
</dbReference>
<dbReference type="EMBL" id="JBHTLT010000132">
    <property type="protein sequence ID" value="MFD1206957.1"/>
    <property type="molecule type" value="Genomic_DNA"/>
</dbReference>
<accession>A0ABW3U2S1</accession>
<gene>
    <name evidence="2" type="ORF">ACFQ38_17805</name>
</gene>
<evidence type="ECO:0000313" key="2">
    <source>
        <dbReference type="EMBL" id="MFD1206957.1"/>
    </source>
</evidence>
<organism evidence="2 3">
    <name type="scientific">Sporosarcina contaminans</name>
    <dbReference type="NCBI Taxonomy" id="633403"/>
    <lineage>
        <taxon>Bacteria</taxon>
        <taxon>Bacillati</taxon>
        <taxon>Bacillota</taxon>
        <taxon>Bacilli</taxon>
        <taxon>Bacillales</taxon>
        <taxon>Caryophanaceae</taxon>
        <taxon>Sporosarcina</taxon>
    </lineage>
</organism>
<evidence type="ECO:0000259" key="1">
    <source>
        <dbReference type="PROSITE" id="PS51462"/>
    </source>
</evidence>
<dbReference type="Gene3D" id="3.90.79.10">
    <property type="entry name" value="Nucleoside Triphosphate Pyrophosphohydrolase"/>
    <property type="match status" value="1"/>
</dbReference>
<sequence>MNGNKILMSKRSKERTLTSNLWTGLGGHLEAHEHNVPEKSCLREIFEEAAIRSNEIEQFKLRYILIRRSKDEIRQHFIYFGRTTREDFVNTDEGELNWIDLSEILHLKMSLTVNKMLQHFLMVM</sequence>
<comment type="caution">
    <text evidence="2">The sequence shown here is derived from an EMBL/GenBank/DDBJ whole genome shotgun (WGS) entry which is preliminary data.</text>
</comment>
<keyword evidence="3" id="KW-1185">Reference proteome</keyword>
<evidence type="ECO:0000313" key="3">
    <source>
        <dbReference type="Proteomes" id="UP001597231"/>
    </source>
</evidence>
<feature type="domain" description="Nudix hydrolase" evidence="1">
    <location>
        <begin position="1"/>
        <end position="121"/>
    </location>
</feature>
<dbReference type="Pfam" id="PF00293">
    <property type="entry name" value="NUDIX"/>
    <property type="match status" value="1"/>
</dbReference>
<dbReference type="RefSeq" id="WP_381482639.1">
    <property type="nucleotide sequence ID" value="NZ_JBHTLT010000132.1"/>
</dbReference>
<dbReference type="InterPro" id="IPR000086">
    <property type="entry name" value="NUDIX_hydrolase_dom"/>
</dbReference>